<keyword evidence="5" id="KW-0479">Metal-binding</keyword>
<evidence type="ECO:0000256" key="9">
    <source>
        <dbReference type="SAM" id="Phobius"/>
    </source>
</evidence>
<feature type="compositionally biased region" description="Acidic residues" evidence="8">
    <location>
        <begin position="155"/>
        <end position="179"/>
    </location>
</feature>
<dbReference type="OrthoDB" id="1699974at2759"/>
<dbReference type="GO" id="GO:0004518">
    <property type="term" value="F:nuclease activity"/>
    <property type="evidence" value="ECO:0007669"/>
    <property type="project" value="UniProtKB-KW"/>
</dbReference>
<sequence>MSKANEARFRTYPISQGRGAERSSPMSQRIILRWLIVVATTIGTIISSRPGHRLTIPANKYYLADAGFALVPGSLTPYRQARYHLREIGTQVAQNATELYNFRHSSLRTVVERCIGVLKKRFAYLKNSPYHSIRVQSKIILACVALHNFLKDVDPDDDFDPDDADPLLPQEDEGEDDPEPDHGGRAIDMVASNNWTNWRDQLRDQMWENYENFQYETDEEEEEEEL</sequence>
<keyword evidence="4" id="KW-0540">Nuclease</keyword>
<dbReference type="PANTHER" id="PTHR22930:SF251">
    <property type="entry name" value="DDE TNP4 DOMAIN-CONTAINING PROTEIN"/>
    <property type="match status" value="1"/>
</dbReference>
<keyword evidence="9" id="KW-0472">Membrane</keyword>
<feature type="transmembrane region" description="Helical" evidence="9">
    <location>
        <begin position="30"/>
        <end position="49"/>
    </location>
</feature>
<name>A0A7J6W5K6_THATH</name>
<dbReference type="InterPro" id="IPR045249">
    <property type="entry name" value="HARBI1-like"/>
</dbReference>
<evidence type="ECO:0000256" key="2">
    <source>
        <dbReference type="ARBA" id="ARBA00004123"/>
    </source>
</evidence>
<feature type="region of interest" description="Disordered" evidence="8">
    <location>
        <begin position="155"/>
        <end position="190"/>
    </location>
</feature>
<evidence type="ECO:0000313" key="12">
    <source>
        <dbReference type="Proteomes" id="UP000554482"/>
    </source>
</evidence>
<dbReference type="EMBL" id="JABWDY010021872">
    <property type="protein sequence ID" value="KAF5192088.1"/>
    <property type="molecule type" value="Genomic_DNA"/>
</dbReference>
<evidence type="ECO:0000259" key="10">
    <source>
        <dbReference type="Pfam" id="PF13359"/>
    </source>
</evidence>
<keyword evidence="9" id="KW-1133">Transmembrane helix</keyword>
<organism evidence="11 12">
    <name type="scientific">Thalictrum thalictroides</name>
    <name type="common">Rue-anemone</name>
    <name type="synonym">Anemone thalictroides</name>
    <dbReference type="NCBI Taxonomy" id="46969"/>
    <lineage>
        <taxon>Eukaryota</taxon>
        <taxon>Viridiplantae</taxon>
        <taxon>Streptophyta</taxon>
        <taxon>Embryophyta</taxon>
        <taxon>Tracheophyta</taxon>
        <taxon>Spermatophyta</taxon>
        <taxon>Magnoliopsida</taxon>
        <taxon>Ranunculales</taxon>
        <taxon>Ranunculaceae</taxon>
        <taxon>Thalictroideae</taxon>
        <taxon>Thalictrum</taxon>
    </lineage>
</organism>
<keyword evidence="12" id="KW-1185">Reference proteome</keyword>
<comment type="caution">
    <text evidence="11">The sequence shown here is derived from an EMBL/GenBank/DDBJ whole genome shotgun (WGS) entry which is preliminary data.</text>
</comment>
<protein>
    <submittedName>
        <fullName evidence="11">Nuclease HARBI1-like protein</fullName>
    </submittedName>
</protein>
<evidence type="ECO:0000256" key="4">
    <source>
        <dbReference type="ARBA" id="ARBA00022722"/>
    </source>
</evidence>
<dbReference type="Pfam" id="PF13359">
    <property type="entry name" value="DDE_Tnp_4"/>
    <property type="match status" value="1"/>
</dbReference>
<dbReference type="GO" id="GO:0005634">
    <property type="term" value="C:nucleus"/>
    <property type="evidence" value="ECO:0007669"/>
    <property type="project" value="UniProtKB-SubCell"/>
</dbReference>
<proteinExistence type="inferred from homology"/>
<comment type="cofactor">
    <cofactor evidence="1">
        <name>a divalent metal cation</name>
        <dbReference type="ChEBI" id="CHEBI:60240"/>
    </cofactor>
</comment>
<evidence type="ECO:0000256" key="3">
    <source>
        <dbReference type="ARBA" id="ARBA00006958"/>
    </source>
</evidence>
<evidence type="ECO:0000313" key="11">
    <source>
        <dbReference type="EMBL" id="KAF5192088.1"/>
    </source>
</evidence>
<dbReference type="GO" id="GO:0016787">
    <property type="term" value="F:hydrolase activity"/>
    <property type="evidence" value="ECO:0007669"/>
    <property type="project" value="UniProtKB-KW"/>
</dbReference>
<feature type="domain" description="DDE Tnp4" evidence="10">
    <location>
        <begin position="56"/>
        <end position="148"/>
    </location>
</feature>
<reference evidence="11 12" key="1">
    <citation type="submission" date="2020-06" db="EMBL/GenBank/DDBJ databases">
        <title>Transcriptomic and genomic resources for Thalictrum thalictroides and T. hernandezii: Facilitating candidate gene discovery in an emerging model plant lineage.</title>
        <authorList>
            <person name="Arias T."/>
            <person name="Riano-Pachon D.M."/>
            <person name="Di Stilio V.S."/>
        </authorList>
    </citation>
    <scope>NUCLEOTIDE SEQUENCE [LARGE SCALE GENOMIC DNA]</scope>
    <source>
        <strain evidence="12">cv. WT478/WT964</strain>
        <tissue evidence="11">Leaves</tissue>
    </source>
</reference>
<keyword evidence="7" id="KW-0539">Nucleus</keyword>
<comment type="similarity">
    <text evidence="3">Belongs to the HARBI1 family.</text>
</comment>
<evidence type="ECO:0000256" key="5">
    <source>
        <dbReference type="ARBA" id="ARBA00022723"/>
    </source>
</evidence>
<dbReference type="Proteomes" id="UP000554482">
    <property type="component" value="Unassembled WGS sequence"/>
</dbReference>
<evidence type="ECO:0000256" key="8">
    <source>
        <dbReference type="SAM" id="MobiDB-lite"/>
    </source>
</evidence>
<accession>A0A7J6W5K6</accession>
<gene>
    <name evidence="11" type="ORF">FRX31_018323</name>
</gene>
<keyword evidence="6" id="KW-0378">Hydrolase</keyword>
<evidence type="ECO:0000256" key="1">
    <source>
        <dbReference type="ARBA" id="ARBA00001968"/>
    </source>
</evidence>
<dbReference type="GO" id="GO:0046872">
    <property type="term" value="F:metal ion binding"/>
    <property type="evidence" value="ECO:0007669"/>
    <property type="project" value="UniProtKB-KW"/>
</dbReference>
<evidence type="ECO:0000256" key="7">
    <source>
        <dbReference type="ARBA" id="ARBA00023242"/>
    </source>
</evidence>
<keyword evidence="9" id="KW-0812">Transmembrane</keyword>
<comment type="subcellular location">
    <subcellularLocation>
        <location evidence="2">Nucleus</location>
    </subcellularLocation>
</comment>
<dbReference type="PANTHER" id="PTHR22930">
    <property type="match status" value="1"/>
</dbReference>
<evidence type="ECO:0000256" key="6">
    <source>
        <dbReference type="ARBA" id="ARBA00022801"/>
    </source>
</evidence>
<dbReference type="AlphaFoldDB" id="A0A7J6W5K6"/>
<dbReference type="InterPro" id="IPR027806">
    <property type="entry name" value="HARBI1_dom"/>
</dbReference>